<dbReference type="SUPFAM" id="SSF55486">
    <property type="entry name" value="Metalloproteases ('zincins'), catalytic domain"/>
    <property type="match status" value="1"/>
</dbReference>
<protein>
    <submittedName>
        <fullName evidence="3">M1 family peptidase</fullName>
    </submittedName>
</protein>
<dbReference type="PANTHER" id="PTHR11533:SF174">
    <property type="entry name" value="PUROMYCIN-SENSITIVE AMINOPEPTIDASE-RELATED"/>
    <property type="match status" value="1"/>
</dbReference>
<dbReference type="Gene3D" id="1.10.390.10">
    <property type="entry name" value="Neutral Protease Domain 2"/>
    <property type="match status" value="1"/>
</dbReference>
<evidence type="ECO:0000259" key="2">
    <source>
        <dbReference type="Pfam" id="PF01433"/>
    </source>
</evidence>
<feature type="chain" id="PRO_5046285682" evidence="1">
    <location>
        <begin position="27"/>
        <end position="649"/>
    </location>
</feature>
<dbReference type="Pfam" id="PF01433">
    <property type="entry name" value="Peptidase_M1"/>
    <property type="match status" value="1"/>
</dbReference>
<name>A0ABX2TAK9_9PROT</name>
<evidence type="ECO:0000256" key="1">
    <source>
        <dbReference type="SAM" id="SignalP"/>
    </source>
</evidence>
<organism evidence="3 4">
    <name type="scientific">Azospirillum oleiclasticum</name>
    <dbReference type="NCBI Taxonomy" id="2735135"/>
    <lineage>
        <taxon>Bacteria</taxon>
        <taxon>Pseudomonadati</taxon>
        <taxon>Pseudomonadota</taxon>
        <taxon>Alphaproteobacteria</taxon>
        <taxon>Rhodospirillales</taxon>
        <taxon>Azospirillaceae</taxon>
        <taxon>Azospirillum</taxon>
    </lineage>
</organism>
<dbReference type="Proteomes" id="UP000584642">
    <property type="component" value="Unassembled WGS sequence"/>
</dbReference>
<dbReference type="InterPro" id="IPR014782">
    <property type="entry name" value="Peptidase_M1_dom"/>
</dbReference>
<keyword evidence="4" id="KW-1185">Reference proteome</keyword>
<sequence length="649" mass="69228">MRVFTNARHALCTAIAVLLTAVPALAGVHHELDVVLDPAARRVTVTDRVTVTPGAADALRLPAPMELAEATAGGRTLAVRRLPVGAVIPVPDGGGELRLRYTATLPPFAPDGRGAAAGEDGVYLPAGSWIASSDGAPPAWRLTVRVPAPYVAVATGALVEEQAGGGYRAVFAEARDVEEPSLFAGPWRIAERRHGDIRLRTYFHPEQEALSPAFLDDVSAAIDGFAARIGPYPFAGFAVVSAPLPVGLGFPALTYIGRRVLPLPFVRGQSLAHEVLHNWWGNGVRVAYEGGNWAEGLTTLMADHDGTAARDPSAARSMRLEWLRDYAALPADHDTPLTAFRTRTHAAGQIVGYGKAAYLFHMLRGEIGEAAFTDGLRRFWVREAFQDAGWPDLRHAFEEAAGRDLGRFFAQWLERPGAPTLRLERATTAGNAITLTLAQDDPTFTLSVPVSVRTSVGTEARRVRLEGRTATVTLPAQARPLEVAIDPGLDLFRRLAPGEAPPILRDTLLDPAARLVIVAEGEAAETARALASRLLEGEPQPTPPDRLDPTAPLLLIGTDAAVAATARRLSLPPMPDALGGRGTARVWAARTADGRPVLTVAAADAGALGALLRPLPHYGRQSWLVFDGARAVERGVWEPTSTPLRRALD</sequence>
<accession>A0ABX2TAK9</accession>
<dbReference type="EMBL" id="JABFDB010000011">
    <property type="protein sequence ID" value="NYZ21374.1"/>
    <property type="molecule type" value="Genomic_DNA"/>
</dbReference>
<dbReference type="InterPro" id="IPR050344">
    <property type="entry name" value="Peptidase_M1_aminopeptidases"/>
</dbReference>
<reference evidence="3 4" key="1">
    <citation type="submission" date="2020-05" db="EMBL/GenBank/DDBJ databases">
        <title>Azospirillum oleiclasticum sp. nov, a nitrogen-fixing and heavy crude oil-emulsifying bacterium isolated from the crude oil of Yumen Oilfield.</title>
        <authorList>
            <person name="Wu D."/>
            <person name="Cai M."/>
            <person name="Zhang X."/>
        </authorList>
    </citation>
    <scope>NUCLEOTIDE SEQUENCE [LARGE SCALE GENOMIC DNA]</scope>
    <source>
        <strain evidence="3 4">ROY-1-1-2</strain>
    </source>
</reference>
<gene>
    <name evidence="3" type="ORF">HND93_16790</name>
</gene>
<keyword evidence="1" id="KW-0732">Signal</keyword>
<dbReference type="InterPro" id="IPR027268">
    <property type="entry name" value="Peptidase_M4/M1_CTD_sf"/>
</dbReference>
<evidence type="ECO:0000313" key="3">
    <source>
        <dbReference type="EMBL" id="NYZ21374.1"/>
    </source>
</evidence>
<feature type="signal peptide" evidence="1">
    <location>
        <begin position="1"/>
        <end position="26"/>
    </location>
</feature>
<proteinExistence type="predicted"/>
<dbReference type="PANTHER" id="PTHR11533">
    <property type="entry name" value="PROTEASE M1 ZINC METALLOPROTEASE"/>
    <property type="match status" value="1"/>
</dbReference>
<evidence type="ECO:0000313" key="4">
    <source>
        <dbReference type="Proteomes" id="UP000584642"/>
    </source>
</evidence>
<feature type="domain" description="Peptidase M1 membrane alanine aminopeptidase" evidence="2">
    <location>
        <begin position="271"/>
        <end position="412"/>
    </location>
</feature>
<comment type="caution">
    <text evidence="3">The sequence shown here is derived from an EMBL/GenBank/DDBJ whole genome shotgun (WGS) entry which is preliminary data.</text>
</comment>
<dbReference type="RefSeq" id="WP_180283135.1">
    <property type="nucleotide sequence ID" value="NZ_JABFDB010000011.1"/>
</dbReference>